<accession>A0A1Y1MNZ5</accession>
<feature type="compositionally biased region" description="Basic and acidic residues" evidence="9">
    <location>
        <begin position="322"/>
        <end position="336"/>
    </location>
</feature>
<dbReference type="GO" id="GO:0005739">
    <property type="term" value="C:mitochondrion"/>
    <property type="evidence" value="ECO:0007669"/>
    <property type="project" value="TreeGrafter"/>
</dbReference>
<dbReference type="InterPro" id="IPR028896">
    <property type="entry name" value="GcvT/YgfZ/DmdA"/>
</dbReference>
<protein>
    <recommendedName>
        <fullName evidence="4">Aminomethyltransferase, mitochondrial</fullName>
        <ecNumber evidence="3">2.1.2.10</ecNumber>
    </recommendedName>
    <alternativeName>
        <fullName evidence="7">Glycine cleavage system T protein</fullName>
    </alternativeName>
</protein>
<dbReference type="Pfam" id="PF01571">
    <property type="entry name" value="GCV_T"/>
    <property type="match status" value="1"/>
</dbReference>
<keyword evidence="6" id="KW-0808">Transferase</keyword>
<dbReference type="EMBL" id="GEZM01028982">
    <property type="protein sequence ID" value="JAV86175.1"/>
    <property type="molecule type" value="Transcribed_RNA"/>
</dbReference>
<dbReference type="Gene3D" id="3.30.1360.120">
    <property type="entry name" value="Probable tRNA modification gtpase trme, domain 1"/>
    <property type="match status" value="1"/>
</dbReference>
<dbReference type="FunFam" id="3.30.70.1400:FF:000001">
    <property type="entry name" value="Aminomethyltransferase"/>
    <property type="match status" value="1"/>
</dbReference>
<dbReference type="EC" id="2.1.2.10" evidence="3"/>
<evidence type="ECO:0000256" key="1">
    <source>
        <dbReference type="ARBA" id="ARBA00008609"/>
    </source>
</evidence>
<evidence type="ECO:0000256" key="3">
    <source>
        <dbReference type="ARBA" id="ARBA00012616"/>
    </source>
</evidence>
<dbReference type="InterPro" id="IPR006222">
    <property type="entry name" value="GCVT_N"/>
</dbReference>
<proteinExistence type="inferred from homology"/>
<name>A0A1Y1MNZ5_PHOPY</name>
<dbReference type="InterPro" id="IPR027266">
    <property type="entry name" value="TrmE/GcvT-like"/>
</dbReference>
<dbReference type="SUPFAM" id="SSF103025">
    <property type="entry name" value="Folate-binding domain"/>
    <property type="match status" value="1"/>
</dbReference>
<evidence type="ECO:0000256" key="4">
    <source>
        <dbReference type="ARBA" id="ARBA00015825"/>
    </source>
</evidence>
<dbReference type="AlphaFoldDB" id="A0A1Y1MNZ5"/>
<evidence type="ECO:0000256" key="6">
    <source>
        <dbReference type="ARBA" id="ARBA00022679"/>
    </source>
</evidence>
<organism evidence="11">
    <name type="scientific">Photinus pyralis</name>
    <name type="common">Common eastern firefly</name>
    <name type="synonym">Lampyris pyralis</name>
    <dbReference type="NCBI Taxonomy" id="7054"/>
    <lineage>
        <taxon>Eukaryota</taxon>
        <taxon>Metazoa</taxon>
        <taxon>Ecdysozoa</taxon>
        <taxon>Arthropoda</taxon>
        <taxon>Hexapoda</taxon>
        <taxon>Insecta</taxon>
        <taxon>Pterygota</taxon>
        <taxon>Neoptera</taxon>
        <taxon>Endopterygota</taxon>
        <taxon>Coleoptera</taxon>
        <taxon>Polyphaga</taxon>
        <taxon>Elateriformia</taxon>
        <taxon>Elateroidea</taxon>
        <taxon>Lampyridae</taxon>
        <taxon>Lampyrinae</taxon>
        <taxon>Photinus</taxon>
    </lineage>
</organism>
<comment type="subunit">
    <text evidence="2">The glycine cleavage system is composed of four proteins: P, T, L and H.</text>
</comment>
<dbReference type="PANTHER" id="PTHR43757:SF16">
    <property type="entry name" value="AMINOMETHYLTRANSFERASE, MITOCHONDRIAL"/>
    <property type="match status" value="1"/>
</dbReference>
<feature type="region of interest" description="Disordered" evidence="9">
    <location>
        <begin position="308"/>
        <end position="353"/>
    </location>
</feature>
<dbReference type="Gene3D" id="3.30.70.1400">
    <property type="entry name" value="Aminomethyltransferase beta-barrel domains"/>
    <property type="match status" value="1"/>
</dbReference>
<dbReference type="PANTHER" id="PTHR43757">
    <property type="entry name" value="AMINOMETHYLTRANSFERASE"/>
    <property type="match status" value="1"/>
</dbReference>
<evidence type="ECO:0000256" key="7">
    <source>
        <dbReference type="ARBA" id="ARBA00031395"/>
    </source>
</evidence>
<evidence type="ECO:0000256" key="5">
    <source>
        <dbReference type="ARBA" id="ARBA00022576"/>
    </source>
</evidence>
<keyword evidence="5" id="KW-0032">Aminotransferase</keyword>
<sequence>METSPTKTGHIVCKNAVKKADQVYGFVRQILYRDQKCHRDRLVQVARGAGWKNGKLRRLLPTGSVQRSQHHQLSRTHQRKCLSLRRLSHVTDRSHRYVPRLLLPQLSITSSGKQCVNFFEELCTADIAGLKEGAATLTVFTNERGGILDDLIVTKVNDHHLYIVSNANRKEQDQKLIMNAFQSFKKLDIDSDINVRFYDPSERSLVALQGPKASQALQEIADVNLSELFFMNSTLATVGGVDGCRITRCGYTGEDGFEISIPSKRVVEVVRTIMQNSAVRLAGLGARDSLRFRQCSIPTKLTLGFQTGSRTVPLRQRHHRAHDADRGHPHLADRQKPKGTRGLPGSQGDSGSD</sequence>
<evidence type="ECO:0000256" key="2">
    <source>
        <dbReference type="ARBA" id="ARBA00011690"/>
    </source>
</evidence>
<dbReference type="GO" id="GO:0004047">
    <property type="term" value="F:aminomethyltransferase activity"/>
    <property type="evidence" value="ECO:0007669"/>
    <property type="project" value="UniProtKB-EC"/>
</dbReference>
<evidence type="ECO:0000256" key="8">
    <source>
        <dbReference type="ARBA" id="ARBA00047665"/>
    </source>
</evidence>
<evidence type="ECO:0000313" key="11">
    <source>
        <dbReference type="EMBL" id="JAV86175.1"/>
    </source>
</evidence>
<evidence type="ECO:0000256" key="9">
    <source>
        <dbReference type="SAM" id="MobiDB-lite"/>
    </source>
</evidence>
<reference evidence="11" key="1">
    <citation type="journal article" date="2016" name="Sci. Rep.">
        <title>Molecular characterization of firefly nuptial gifts: a multi-omics approach sheds light on postcopulatory sexual selection.</title>
        <authorList>
            <person name="Al-Wathiqui N."/>
            <person name="Fallon T.R."/>
            <person name="South A."/>
            <person name="Weng J.K."/>
            <person name="Lewis S.M."/>
        </authorList>
    </citation>
    <scope>NUCLEOTIDE SEQUENCE</scope>
</reference>
<evidence type="ECO:0000259" key="10">
    <source>
        <dbReference type="Pfam" id="PF01571"/>
    </source>
</evidence>
<comment type="catalytic activity">
    <reaction evidence="8">
        <text>N(6)-[(R)-S(8)-aminomethyldihydrolipoyl]-L-lysyl-[protein] + (6S)-5,6,7,8-tetrahydrofolate = N(6)-[(R)-dihydrolipoyl]-L-lysyl-[protein] + (6R)-5,10-methylene-5,6,7,8-tetrahydrofolate + NH4(+)</text>
        <dbReference type="Rhea" id="RHEA:16945"/>
        <dbReference type="Rhea" id="RHEA-COMP:10475"/>
        <dbReference type="Rhea" id="RHEA-COMP:10492"/>
        <dbReference type="ChEBI" id="CHEBI:15636"/>
        <dbReference type="ChEBI" id="CHEBI:28938"/>
        <dbReference type="ChEBI" id="CHEBI:57453"/>
        <dbReference type="ChEBI" id="CHEBI:83100"/>
        <dbReference type="ChEBI" id="CHEBI:83143"/>
        <dbReference type="EC" id="2.1.2.10"/>
    </reaction>
</comment>
<comment type="similarity">
    <text evidence="1">Belongs to the GcvT family.</text>
</comment>
<feature type="domain" description="GCVT N-terminal" evidence="10">
    <location>
        <begin position="109"/>
        <end position="292"/>
    </location>
</feature>
<dbReference type="GO" id="GO:0008483">
    <property type="term" value="F:transaminase activity"/>
    <property type="evidence" value="ECO:0007669"/>
    <property type="project" value="UniProtKB-KW"/>
</dbReference>